<dbReference type="RefSeq" id="WP_181815374.1">
    <property type="nucleotide sequence ID" value="NZ_CP069533.1"/>
</dbReference>
<gene>
    <name evidence="2" type="primary">metK1</name>
    <name evidence="2" type="ORF">NCTC10289_01554</name>
</gene>
<dbReference type="Gene3D" id="3.40.710.10">
    <property type="entry name" value="DD-peptidase/beta-lactamase superfamily"/>
    <property type="match status" value="1"/>
</dbReference>
<dbReference type="EMBL" id="UFXP01000001">
    <property type="protein sequence ID" value="STC78460.1"/>
    <property type="molecule type" value="Genomic_DNA"/>
</dbReference>
<name>A0A376CZR2_9CORY</name>
<dbReference type="EC" id="2.5.1.6" evidence="2"/>
<dbReference type="AlphaFoldDB" id="A0A376CZR2"/>
<feature type="region of interest" description="Disordered" evidence="1">
    <location>
        <begin position="29"/>
        <end position="48"/>
    </location>
</feature>
<evidence type="ECO:0000313" key="3">
    <source>
        <dbReference type="Proteomes" id="UP000254287"/>
    </source>
</evidence>
<dbReference type="SUPFAM" id="SSF56601">
    <property type="entry name" value="beta-lactamase/transpeptidase-like"/>
    <property type="match status" value="1"/>
</dbReference>
<accession>A0A376CZR2</accession>
<dbReference type="InterPro" id="IPR012338">
    <property type="entry name" value="Beta-lactam/transpept-like"/>
</dbReference>
<evidence type="ECO:0000256" key="1">
    <source>
        <dbReference type="SAM" id="MobiDB-lite"/>
    </source>
</evidence>
<organism evidence="2 3">
    <name type="scientific">Corynebacterium minutissimum</name>
    <dbReference type="NCBI Taxonomy" id="38301"/>
    <lineage>
        <taxon>Bacteria</taxon>
        <taxon>Bacillati</taxon>
        <taxon>Actinomycetota</taxon>
        <taxon>Actinomycetes</taxon>
        <taxon>Mycobacteriales</taxon>
        <taxon>Corynebacteriaceae</taxon>
        <taxon>Corynebacterium</taxon>
    </lineage>
</organism>
<evidence type="ECO:0000313" key="2">
    <source>
        <dbReference type="EMBL" id="STC78460.1"/>
    </source>
</evidence>
<sequence length="358" mass="37283">MTFEGTERGRRLGAALLTVCLATGAMVSGCSKPAENSQSAEVTSVRGAKGTDQASDYDLKAALRNVISEVENEYQEYDIQAGVAVADSTDVVQAGLPGEEPTWSTVKVPIAIAALRDGASPDLVDLAIKESDNDAAYALWSHVQWNEGDASSALKELLDDYGSTGELEEPFGYSRWLLKDQAVFGSQLPCIPEAEYVYDAMDEIVAWQDNGLDKLPNTRAKGGWGLSEEDNGYTHRQVGVRDTGNGGSIGLAIEVTMPGESADKAIPALNVLAAGVDRAVTEALEGGALTAVKDCEPKVETSASVTTSSTATVGGSAATTSSASIRRTATSGVPTSSTSARSTATSTPTRTSTPRFGS</sequence>
<dbReference type="Proteomes" id="UP000254287">
    <property type="component" value="Unassembled WGS sequence"/>
</dbReference>
<protein>
    <submittedName>
        <fullName evidence="2">S-adenosylmethionine synthetase</fullName>
        <ecNumber evidence="2">2.5.1.6</ecNumber>
    </submittedName>
</protein>
<feature type="region of interest" description="Disordered" evidence="1">
    <location>
        <begin position="301"/>
        <end position="358"/>
    </location>
</feature>
<reference evidence="2 3" key="1">
    <citation type="submission" date="2018-06" db="EMBL/GenBank/DDBJ databases">
        <authorList>
            <consortium name="Pathogen Informatics"/>
            <person name="Doyle S."/>
        </authorList>
    </citation>
    <scope>NUCLEOTIDE SEQUENCE [LARGE SCALE GENOMIC DNA]</scope>
    <source>
        <strain evidence="2 3">NCTC10289</strain>
    </source>
</reference>
<proteinExistence type="predicted"/>
<keyword evidence="2" id="KW-0808">Transferase</keyword>
<dbReference type="GO" id="GO:0004478">
    <property type="term" value="F:methionine adenosyltransferase activity"/>
    <property type="evidence" value="ECO:0007669"/>
    <property type="project" value="UniProtKB-EC"/>
</dbReference>